<comment type="similarity">
    <text evidence="2">Belongs to the cation diffusion facilitator (CDF) transporter (TC 2.A.4) family.</text>
</comment>
<dbReference type="OrthoDB" id="9806522at2"/>
<keyword evidence="6 8" id="KW-0472">Membrane</keyword>
<sequence>MKYEKCGKCIKTIGWVGLVTNTVLTFLKAFVGLVSGSHALLADSLYSFKDVVSSLLVIVGGKVSEQSLDKEHPYGHGKIEFVLSLFVSVIFLIVTGFLLVYAVSMLFGDSTHQAPHLIALWTAILCAVVNVVMYAYSKCAATQSNSPLIKTLSQHHHADAISSSAVAVGIVGAHYLEMPWVDTLVAVVETLHLLYLGSHVFKDSVMGLMDRQIDMPKRKILQNLILGVEGVREIKHMRTRHIGQNISAEITVGVDENATVSEATAIANKVKETIIHTVSRIGAIQVKAEAHEKNTNAAQDSDDAASLIEAPEGGLA</sequence>
<feature type="region of interest" description="Disordered" evidence="7">
    <location>
        <begin position="293"/>
        <end position="316"/>
    </location>
</feature>
<evidence type="ECO:0000313" key="11">
    <source>
        <dbReference type="EMBL" id="SCA56151.1"/>
    </source>
</evidence>
<dbReference type="Gene3D" id="3.30.70.1350">
    <property type="entry name" value="Cation efflux protein, cytoplasmic domain"/>
    <property type="match status" value="1"/>
</dbReference>
<feature type="domain" description="Cation efflux protein transmembrane" evidence="9">
    <location>
        <begin position="15"/>
        <end position="209"/>
    </location>
</feature>
<evidence type="ECO:0000256" key="4">
    <source>
        <dbReference type="ARBA" id="ARBA00022692"/>
    </source>
</evidence>
<gene>
    <name evidence="11" type="primary">mamM'</name>
    <name evidence="11" type="ORF">MTBPR1_190029</name>
</gene>
<dbReference type="EMBL" id="FLYE01000011">
    <property type="protein sequence ID" value="SCA56151.1"/>
    <property type="molecule type" value="Genomic_DNA"/>
</dbReference>
<evidence type="ECO:0000256" key="2">
    <source>
        <dbReference type="ARBA" id="ARBA00008114"/>
    </source>
</evidence>
<dbReference type="NCBIfam" id="TIGR01297">
    <property type="entry name" value="CDF"/>
    <property type="match status" value="1"/>
</dbReference>
<keyword evidence="12" id="KW-1185">Reference proteome</keyword>
<dbReference type="Gene3D" id="1.20.1510.10">
    <property type="entry name" value="Cation efflux protein transmembrane domain"/>
    <property type="match status" value="1"/>
</dbReference>
<keyword evidence="3" id="KW-0813">Transport</keyword>
<evidence type="ECO:0000256" key="7">
    <source>
        <dbReference type="SAM" id="MobiDB-lite"/>
    </source>
</evidence>
<feature type="transmembrane region" description="Helical" evidence="8">
    <location>
        <begin position="12"/>
        <end position="34"/>
    </location>
</feature>
<evidence type="ECO:0000256" key="1">
    <source>
        <dbReference type="ARBA" id="ARBA00004141"/>
    </source>
</evidence>
<dbReference type="GO" id="GO:0016020">
    <property type="term" value="C:membrane"/>
    <property type="evidence" value="ECO:0007669"/>
    <property type="project" value="UniProtKB-SubCell"/>
</dbReference>
<dbReference type="InterPro" id="IPR058533">
    <property type="entry name" value="Cation_efflux_TM"/>
</dbReference>
<dbReference type="InterPro" id="IPR002524">
    <property type="entry name" value="Cation_efflux"/>
</dbReference>
<reference evidence="11 12" key="1">
    <citation type="submission" date="2016-07" db="EMBL/GenBank/DDBJ databases">
        <authorList>
            <person name="Lefevre C.T."/>
        </authorList>
    </citation>
    <scope>NUCLEOTIDE SEQUENCE [LARGE SCALE GENOMIC DNA]</scope>
    <source>
        <strain evidence="11">PR1</strain>
    </source>
</reference>
<organism evidence="11 12">
    <name type="scientific">Candidatus Terasakiella magnetica</name>
    <dbReference type="NCBI Taxonomy" id="1867952"/>
    <lineage>
        <taxon>Bacteria</taxon>
        <taxon>Pseudomonadati</taxon>
        <taxon>Pseudomonadota</taxon>
        <taxon>Alphaproteobacteria</taxon>
        <taxon>Rhodospirillales</taxon>
        <taxon>Terasakiellaceae</taxon>
        <taxon>Terasakiella</taxon>
    </lineage>
</organism>
<dbReference type="SUPFAM" id="SSF160240">
    <property type="entry name" value="Cation efflux protein cytoplasmic domain-like"/>
    <property type="match status" value="1"/>
</dbReference>
<dbReference type="PANTHER" id="PTHR43840">
    <property type="entry name" value="MITOCHONDRIAL METAL TRANSPORTER 1-RELATED"/>
    <property type="match status" value="1"/>
</dbReference>
<dbReference type="SUPFAM" id="SSF161111">
    <property type="entry name" value="Cation efflux protein transmembrane domain-like"/>
    <property type="match status" value="1"/>
</dbReference>
<dbReference type="Proteomes" id="UP000231658">
    <property type="component" value="Unassembled WGS sequence"/>
</dbReference>
<feature type="domain" description="Cation efflux protein cytoplasmic" evidence="10">
    <location>
        <begin position="218"/>
        <end position="278"/>
    </location>
</feature>
<evidence type="ECO:0000259" key="9">
    <source>
        <dbReference type="Pfam" id="PF01545"/>
    </source>
</evidence>
<keyword evidence="5 8" id="KW-1133">Transmembrane helix</keyword>
<evidence type="ECO:0000256" key="6">
    <source>
        <dbReference type="ARBA" id="ARBA00023136"/>
    </source>
</evidence>
<dbReference type="AlphaFoldDB" id="A0A1C3RFW7"/>
<feature type="transmembrane region" description="Helical" evidence="8">
    <location>
        <begin position="81"/>
        <end position="106"/>
    </location>
</feature>
<dbReference type="InterPro" id="IPR036837">
    <property type="entry name" value="Cation_efflux_CTD_sf"/>
</dbReference>
<dbReference type="NCBIfam" id="NF033615">
    <property type="entry name" value="CDF_MamM"/>
    <property type="match status" value="1"/>
</dbReference>
<name>A0A1C3RFW7_9PROT</name>
<proteinExistence type="inferred from homology"/>
<comment type="subcellular location">
    <subcellularLocation>
        <location evidence="1">Membrane</location>
        <topology evidence="1">Multi-pass membrane protein</topology>
    </subcellularLocation>
</comment>
<dbReference type="PANTHER" id="PTHR43840:SF15">
    <property type="entry name" value="MITOCHONDRIAL METAL TRANSPORTER 1-RELATED"/>
    <property type="match status" value="1"/>
</dbReference>
<dbReference type="GO" id="GO:0008324">
    <property type="term" value="F:monoatomic cation transmembrane transporter activity"/>
    <property type="evidence" value="ECO:0007669"/>
    <property type="project" value="InterPro"/>
</dbReference>
<dbReference type="InterPro" id="IPR050291">
    <property type="entry name" value="CDF_Transporter"/>
</dbReference>
<dbReference type="FunFam" id="1.20.1510.10:FF:000006">
    <property type="entry name" value="Divalent cation efflux transporter"/>
    <property type="match status" value="1"/>
</dbReference>
<dbReference type="InterPro" id="IPR027469">
    <property type="entry name" value="Cation_efflux_TMD_sf"/>
</dbReference>
<evidence type="ECO:0000313" key="12">
    <source>
        <dbReference type="Proteomes" id="UP000231658"/>
    </source>
</evidence>
<protein>
    <submittedName>
        <fullName evidence="11">Magnetosome protein MamM</fullName>
    </submittedName>
</protein>
<dbReference type="InterPro" id="IPR053502">
    <property type="entry name" value="Magnetosome_CDF-Related"/>
</dbReference>
<dbReference type="InterPro" id="IPR027470">
    <property type="entry name" value="Cation_efflux_CTD"/>
</dbReference>
<evidence type="ECO:0000256" key="5">
    <source>
        <dbReference type="ARBA" id="ARBA00022989"/>
    </source>
</evidence>
<dbReference type="Pfam" id="PF16916">
    <property type="entry name" value="ZT_dimer"/>
    <property type="match status" value="1"/>
</dbReference>
<evidence type="ECO:0000259" key="10">
    <source>
        <dbReference type="Pfam" id="PF16916"/>
    </source>
</evidence>
<keyword evidence="4 8" id="KW-0812">Transmembrane</keyword>
<evidence type="ECO:0000256" key="8">
    <source>
        <dbReference type="SAM" id="Phobius"/>
    </source>
</evidence>
<dbReference type="STRING" id="1867952.MTBPR1_190029"/>
<feature type="transmembrane region" description="Helical" evidence="8">
    <location>
        <begin position="118"/>
        <end position="136"/>
    </location>
</feature>
<dbReference type="Pfam" id="PF01545">
    <property type="entry name" value="Cation_efflux"/>
    <property type="match status" value="1"/>
</dbReference>
<evidence type="ECO:0000256" key="3">
    <source>
        <dbReference type="ARBA" id="ARBA00022448"/>
    </source>
</evidence>
<dbReference type="RefSeq" id="WP_069186833.1">
    <property type="nucleotide sequence ID" value="NZ_FLYE01000011.1"/>
</dbReference>
<accession>A0A1C3RFW7</accession>